<reference evidence="2 3" key="1">
    <citation type="submission" date="2020-07" db="EMBL/GenBank/DDBJ databases">
        <title>MOT database genomes.</title>
        <authorList>
            <person name="Joseph S."/>
            <person name="Aduse-Opoku J."/>
            <person name="Hashim A."/>
            <person name="Wade W."/>
            <person name="Curtis M."/>
        </authorList>
    </citation>
    <scope>NUCLEOTIDE SEQUENCE [LARGE SCALE GENOMIC DNA]</scope>
    <source>
        <strain evidence="2 3">DSM 100099</strain>
    </source>
</reference>
<dbReference type="SUPFAM" id="SSF51419">
    <property type="entry name" value="PLP-binding barrel"/>
    <property type="match status" value="1"/>
</dbReference>
<dbReference type="GO" id="GO:0036088">
    <property type="term" value="P:D-serine catabolic process"/>
    <property type="evidence" value="ECO:0007669"/>
    <property type="project" value="TreeGrafter"/>
</dbReference>
<evidence type="ECO:0000313" key="2">
    <source>
        <dbReference type="EMBL" id="NYS94303.1"/>
    </source>
</evidence>
<dbReference type="PANTHER" id="PTHR28004">
    <property type="entry name" value="ZGC:162816-RELATED"/>
    <property type="match status" value="1"/>
</dbReference>
<evidence type="ECO:0000313" key="3">
    <source>
        <dbReference type="Proteomes" id="UP000561011"/>
    </source>
</evidence>
<keyword evidence="3" id="KW-1185">Reference proteome</keyword>
<protein>
    <submittedName>
        <fullName evidence="2">Alanine racemase</fullName>
    </submittedName>
</protein>
<dbReference type="RefSeq" id="WP_179913741.1">
    <property type="nucleotide sequence ID" value="NZ_JACBYE010000030.1"/>
</dbReference>
<feature type="domain" description="Alanine racemase N-terminal" evidence="1">
    <location>
        <begin position="24"/>
        <end position="273"/>
    </location>
</feature>
<proteinExistence type="predicted"/>
<evidence type="ECO:0000259" key="1">
    <source>
        <dbReference type="Pfam" id="PF01168"/>
    </source>
</evidence>
<dbReference type="AlphaFoldDB" id="A0A853EYE3"/>
<comment type="caution">
    <text evidence="2">The sequence shown here is derived from an EMBL/GenBank/DDBJ whole genome shotgun (WGS) entry which is preliminary data.</text>
</comment>
<accession>A0A853EYE3</accession>
<dbReference type="Gene3D" id="3.20.20.10">
    <property type="entry name" value="Alanine racemase"/>
    <property type="match status" value="1"/>
</dbReference>
<dbReference type="EMBL" id="JACBYE010000030">
    <property type="protein sequence ID" value="NYS94303.1"/>
    <property type="molecule type" value="Genomic_DNA"/>
</dbReference>
<sequence>MTGGQLVARLDAATAGLPAPLAVVDLDTFDRNAAALVARAAGTPVRLATKSVRVRALVERALAVPGFAGLMAYSLREALWLVETMPGAATDVLVAYPCVDPVALTELCRSPEALARITLVVDDPAHLDRVVAARRAAEGPDAPVRLCLDVDASLRVGPRRWAQVHLGVRRSPVHTPEEAAAFAARVAATSGVRLVGLMFYEAQVAGLPDTSPAVRLVKRLSVRDLDRRRPAVLAAVERHVGTLTLVNSGGTGSIETSAADPVVTEVAAGSGLYAPGLFDGYRALGVQPSAFFGLDVVRHPSPRVVTAYGGGYVASGPPSAVRQPRPVGRGIRLTAREGAGEVQTPLEVSRGVRVPAIGDRVWLRHAKAGEALERFDQVHLVRGSAVVETVPTYRGEGRNHG</sequence>
<dbReference type="PANTHER" id="PTHR28004:SF2">
    <property type="entry name" value="D-SERINE DEHYDRATASE"/>
    <property type="match status" value="1"/>
</dbReference>
<organism evidence="2 3">
    <name type="scientific">Sanguibacter inulinus</name>
    <dbReference type="NCBI Taxonomy" id="60922"/>
    <lineage>
        <taxon>Bacteria</taxon>
        <taxon>Bacillati</taxon>
        <taxon>Actinomycetota</taxon>
        <taxon>Actinomycetes</taxon>
        <taxon>Micrococcales</taxon>
        <taxon>Sanguibacteraceae</taxon>
        <taxon>Sanguibacter</taxon>
    </lineage>
</organism>
<dbReference type="InterPro" id="IPR029066">
    <property type="entry name" value="PLP-binding_barrel"/>
</dbReference>
<dbReference type="Pfam" id="PF01168">
    <property type="entry name" value="Ala_racemase_N"/>
    <property type="match status" value="1"/>
</dbReference>
<gene>
    <name evidence="2" type="ORF">HZZ10_12340</name>
</gene>
<dbReference type="InterPro" id="IPR051466">
    <property type="entry name" value="D-amino_acid_metab_enzyme"/>
</dbReference>
<dbReference type="GO" id="GO:0008721">
    <property type="term" value="F:D-serine ammonia-lyase activity"/>
    <property type="evidence" value="ECO:0007669"/>
    <property type="project" value="TreeGrafter"/>
</dbReference>
<dbReference type="Proteomes" id="UP000561011">
    <property type="component" value="Unassembled WGS sequence"/>
</dbReference>
<name>A0A853EYE3_9MICO</name>
<dbReference type="InterPro" id="IPR001608">
    <property type="entry name" value="Ala_racemase_N"/>
</dbReference>